<evidence type="ECO:0000313" key="1">
    <source>
        <dbReference type="EMBL" id="SVD92184.1"/>
    </source>
</evidence>
<organism evidence="1">
    <name type="scientific">marine metagenome</name>
    <dbReference type="NCBI Taxonomy" id="408172"/>
    <lineage>
        <taxon>unclassified sequences</taxon>
        <taxon>metagenomes</taxon>
        <taxon>ecological metagenomes</taxon>
    </lineage>
</organism>
<dbReference type="AlphaFoldDB" id="A0A382Z9K1"/>
<accession>A0A382Z9K1</accession>
<name>A0A382Z9K1_9ZZZZ</name>
<feature type="non-terminal residue" evidence="1">
    <location>
        <position position="242"/>
    </location>
</feature>
<dbReference type="Pfam" id="PF05960">
    <property type="entry name" value="DUF885"/>
    <property type="match status" value="1"/>
</dbReference>
<protein>
    <recommendedName>
        <fullName evidence="2">DUF885 domain-containing protein</fullName>
    </recommendedName>
</protein>
<proteinExistence type="predicted"/>
<evidence type="ECO:0008006" key="2">
    <source>
        <dbReference type="Google" id="ProtNLM"/>
    </source>
</evidence>
<dbReference type="InterPro" id="IPR010281">
    <property type="entry name" value="DUF885"/>
</dbReference>
<reference evidence="1" key="1">
    <citation type="submission" date="2018-05" db="EMBL/GenBank/DDBJ databases">
        <authorList>
            <person name="Lanie J.A."/>
            <person name="Ng W.-L."/>
            <person name="Kazmierczak K.M."/>
            <person name="Andrzejewski T.M."/>
            <person name="Davidsen T.M."/>
            <person name="Wayne K.J."/>
            <person name="Tettelin H."/>
            <person name="Glass J.I."/>
            <person name="Rusch D."/>
            <person name="Podicherti R."/>
            <person name="Tsui H.-C.T."/>
            <person name="Winkler M.E."/>
        </authorList>
    </citation>
    <scope>NUCLEOTIDE SEQUENCE</scope>
</reference>
<sequence length="242" mass="26836">MSKIFDIADEYVNKVAELSPLTATYLGISGQDDGMTDFSPESAEASAELDRSTLSDLEVAEIESEQDRIAREAMTEEMRLSLDIHDAGEKLRELSVIHSPIHSIRMIFDLMPRDTEEQWGNIAARLNLVSQGLESFRSSLDEGIHRGKVVSKRQTIETADQCLVWSGTTEGQHSFFDGLLEVYDGKSIGSDSLRREIENGAQAANGAMVEMAEYLKETYAPHAEEKNAVGPDRYALAARTFN</sequence>
<dbReference type="EMBL" id="UINC01182145">
    <property type="protein sequence ID" value="SVD92184.1"/>
    <property type="molecule type" value="Genomic_DNA"/>
</dbReference>
<gene>
    <name evidence="1" type="ORF">METZ01_LOCUS445038</name>
</gene>